<evidence type="ECO:0000313" key="2">
    <source>
        <dbReference type="Proteomes" id="UP000189337"/>
    </source>
</evidence>
<dbReference type="EMBL" id="MTSU01000029">
    <property type="protein sequence ID" value="ONF90980.1"/>
    <property type="molecule type" value="Genomic_DNA"/>
</dbReference>
<dbReference type="InterPro" id="IPR009387">
    <property type="entry name" value="HigB-2"/>
</dbReference>
<comment type="caution">
    <text evidence="1">The sequence shown here is derived from an EMBL/GenBank/DDBJ whole genome shotgun (WGS) entry which is preliminary data.</text>
</comment>
<dbReference type="RefSeq" id="WP_046943947.1">
    <property type="nucleotide sequence ID" value="NZ_CP028370.1"/>
</dbReference>
<gene>
    <name evidence="1" type="ORF">BWD14_18755</name>
</gene>
<organism evidence="1 2">
    <name type="scientific">Leptospira santarosai</name>
    <dbReference type="NCBI Taxonomy" id="28183"/>
    <lineage>
        <taxon>Bacteria</taxon>
        <taxon>Pseudomonadati</taxon>
        <taxon>Spirochaetota</taxon>
        <taxon>Spirochaetia</taxon>
        <taxon>Leptospirales</taxon>
        <taxon>Leptospiraceae</taxon>
        <taxon>Leptospira</taxon>
    </lineage>
</organism>
<dbReference type="Proteomes" id="UP000189337">
    <property type="component" value="Unassembled WGS sequence"/>
</dbReference>
<name>A0AB73MWK9_9LEPT</name>
<dbReference type="PIRSF" id="PIRSF039032">
    <property type="entry name" value="HigB-2"/>
    <property type="match status" value="1"/>
</dbReference>
<protein>
    <recommendedName>
        <fullName evidence="3">PF06296 domain protein</fullName>
    </recommendedName>
</protein>
<dbReference type="Pfam" id="PF06296">
    <property type="entry name" value="RelE"/>
    <property type="match status" value="1"/>
</dbReference>
<reference evidence="1 2" key="1">
    <citation type="submission" date="2017-01" db="EMBL/GenBank/DDBJ databases">
        <title>Comparative genomic analysis of Brazilian Leptospira santarosai.</title>
        <authorList>
            <person name="Moreno L.Z."/>
            <person name="Miraglia F."/>
            <person name="Kremer F.S."/>
            <person name="Eslabao M.R."/>
            <person name="Lilenbaum W."/>
            <person name="Dellagostin O.A."/>
            <person name="Moreno A.M."/>
        </authorList>
    </citation>
    <scope>NUCLEOTIDE SEQUENCE [LARGE SCALE GENOMIC DNA]</scope>
    <source>
        <strain evidence="1 2">M52/8-19</strain>
    </source>
</reference>
<proteinExistence type="predicted"/>
<sequence length="112" mass="12766">MNFNVFTIPKFDKQAKRLIKKFPSLKKEIATLIESLKSNPTQGTKIALDCYKIRLSIASKGKGKSGGARVITHMLVKDNAVFLMLIYDKAEQENVSNSEIEELFKEIEIFER</sequence>
<evidence type="ECO:0000313" key="1">
    <source>
        <dbReference type="EMBL" id="ONF90980.1"/>
    </source>
</evidence>
<dbReference type="AlphaFoldDB" id="A0AB73MWK9"/>
<accession>A0AB73MWK9</accession>
<evidence type="ECO:0008006" key="3">
    <source>
        <dbReference type="Google" id="ProtNLM"/>
    </source>
</evidence>